<feature type="region of interest" description="Disordered" evidence="1">
    <location>
        <begin position="571"/>
        <end position="592"/>
    </location>
</feature>
<dbReference type="PANTHER" id="PTHR38248">
    <property type="entry name" value="FUNK1 6"/>
    <property type="match status" value="1"/>
</dbReference>
<organism evidence="3 4">
    <name type="scientific">Ceratobasidium theobromae</name>
    <dbReference type="NCBI Taxonomy" id="1582974"/>
    <lineage>
        <taxon>Eukaryota</taxon>
        <taxon>Fungi</taxon>
        <taxon>Dikarya</taxon>
        <taxon>Basidiomycota</taxon>
        <taxon>Agaricomycotina</taxon>
        <taxon>Agaricomycetes</taxon>
        <taxon>Cantharellales</taxon>
        <taxon>Ceratobasidiaceae</taxon>
        <taxon>Ceratobasidium</taxon>
    </lineage>
</organism>
<evidence type="ECO:0000313" key="4">
    <source>
        <dbReference type="Proteomes" id="UP000383932"/>
    </source>
</evidence>
<evidence type="ECO:0000256" key="1">
    <source>
        <dbReference type="SAM" id="MobiDB-lite"/>
    </source>
</evidence>
<proteinExistence type="predicted"/>
<feature type="domain" description="Fungal-type protein kinase" evidence="2">
    <location>
        <begin position="30"/>
        <end position="213"/>
    </location>
</feature>
<accession>A0A5N5QQ59</accession>
<dbReference type="Proteomes" id="UP000383932">
    <property type="component" value="Unassembled WGS sequence"/>
</dbReference>
<dbReference type="InterPro" id="IPR040976">
    <property type="entry name" value="Pkinase_fungal"/>
</dbReference>
<protein>
    <recommendedName>
        <fullName evidence="2">Fungal-type protein kinase domain-containing protein</fullName>
    </recommendedName>
</protein>
<gene>
    <name evidence="3" type="ORF">CTheo_2828</name>
</gene>
<dbReference type="EMBL" id="SSOP01000031">
    <property type="protein sequence ID" value="KAB5593748.1"/>
    <property type="molecule type" value="Genomic_DNA"/>
</dbReference>
<feature type="domain" description="Fungal-type protein kinase" evidence="2">
    <location>
        <begin position="385"/>
        <end position="447"/>
    </location>
</feature>
<evidence type="ECO:0000259" key="2">
    <source>
        <dbReference type="Pfam" id="PF17667"/>
    </source>
</evidence>
<name>A0A5N5QQ59_9AGAM</name>
<comment type="caution">
    <text evidence="3">The sequence shown here is derived from an EMBL/GenBank/DDBJ whole genome shotgun (WGS) entry which is preliminary data.</text>
</comment>
<sequence length="1117" mass="124487">MVRFSGRMDGDGLHDGNTAPGVIQSNIDLEGRRHWANVECFTECKTDRNQLGDTLMRLARYARTTLINQIYRLCFRDCSVGTGAGFVRFDRGQILHSPPIDLSQDFQKFALAAAGLFVLKPRKFGYNTDSYYLPPPTGKPDDHSESKELRVKICNKCWRAGVMCQRKCLIGRATLVLLLARVKNKKQRVVLKLIWKDESRTDEGESLKLFKTKKRFFLRLSEADLPSDLSNTSGSTSRDSRLQSAELGILQSQQTRLELAVDQVLGVVVMDEGIGLWRIKRLLHLLRVMRDGLVGSIHKTSCTRILARGTSSVLHLWILMWRARVLEQSESTLVDLDLDSNNSSTVIEEDVGSVSNELSLTSGAGKIDALMYEEYCKQQHDGVKYIGKLYNLEFMVNPKRDEKEPRGSEKTGTPAFIAVQLLLATICKPVQYTYLHDLESFFWVLLMTKLCNPNDQSLGKFKGLFIDTLVDSGDTIVELDDGWDQAGGAVHDFAEFLYKSIYTKQITKYPKFVEALPKKDEEDPWLDIKPLNYRLRASPRLVLARPLPARLAGSSSCSSALRAVAAAPSPKSAGTSRYGARGPSEGQVSTIMGNSRGKPYPAIYPFKCGYTYHQRKTPSCATAGQLPQAGPFLKTTMPPNTIMRGGVLPLDAILNVLPTSLKSSSTTSQSRPPSELVQSENTLLLDSTRLISGLLRSSNSGGAVEYVIATDGPRTVVTHPARSRNVAVVEWKAGKTRVVVEDDGVRLQLCLGEWLDVSRWGHAKTRVFRKWGRNPEIRWSAKLGEWEATDTHGQVLAVLVSRRGALGTRIEITQAGTGYCDAIVLTALLTVTHEEEWRWYSYMQNRRDAVSPPTQAEQGLPTYREAPFTRPLGPLLVPQVAEEEQEEELGPPSDRPLVLELSSRNLLNGTFCEESKSMVSIRTLGPRTTLSRHVYTGTGEEVGVREVAVIEWAEGKVVMGGREIPISDVTDTKKPMFGSRCVSRCWFPFADWSRKDYRCTVGGLSCCWSEVSRSSTASIYLDRDMHVRYTCRDERPLGVLTRYLKRRGTRLEVTPQGHGLLVGLLVSALVVTCHGEWKKVAGVGVGITEREQLVLGEEMVSDLDGWAGPVELMRLRQ</sequence>
<reference evidence="3 4" key="1">
    <citation type="journal article" date="2019" name="Fungal Biol. Biotechnol.">
        <title>Draft genome sequence of fastidious pathogen Ceratobasidium theobromae, which causes vascular-streak dieback in Theobroma cacao.</title>
        <authorList>
            <person name="Ali S.S."/>
            <person name="Asman A."/>
            <person name="Shao J."/>
            <person name="Firmansyah A.P."/>
            <person name="Susilo A.W."/>
            <person name="Rosmana A."/>
            <person name="McMahon P."/>
            <person name="Junaid M."/>
            <person name="Guest D."/>
            <person name="Kheng T.Y."/>
            <person name="Meinhardt L.W."/>
            <person name="Bailey B.A."/>
        </authorList>
    </citation>
    <scope>NUCLEOTIDE SEQUENCE [LARGE SCALE GENOMIC DNA]</scope>
    <source>
        <strain evidence="3 4">CT2</strain>
    </source>
</reference>
<dbReference type="OrthoDB" id="3156124at2759"/>
<dbReference type="AlphaFoldDB" id="A0A5N5QQ59"/>
<dbReference type="PANTHER" id="PTHR38248:SF2">
    <property type="entry name" value="FUNK1 11"/>
    <property type="match status" value="1"/>
</dbReference>
<dbReference type="Pfam" id="PF17667">
    <property type="entry name" value="Pkinase_fungal"/>
    <property type="match status" value="2"/>
</dbReference>
<evidence type="ECO:0000313" key="3">
    <source>
        <dbReference type="EMBL" id="KAB5593748.1"/>
    </source>
</evidence>
<keyword evidence="4" id="KW-1185">Reference proteome</keyword>